<name>A0AA87Z2E4_FICCA</name>
<comment type="caution">
    <text evidence="7">The sequence shown here is derived from an EMBL/GenBank/DDBJ whole genome shotgun (WGS) entry which is preliminary data.</text>
</comment>
<dbReference type="AlphaFoldDB" id="A0AA87Z2E4"/>
<keyword evidence="5 6" id="KW-0472">Membrane</keyword>
<dbReference type="NCBIfam" id="TIGR00797">
    <property type="entry name" value="matE"/>
    <property type="match status" value="1"/>
</dbReference>
<feature type="transmembrane region" description="Helical" evidence="6">
    <location>
        <begin position="348"/>
        <end position="373"/>
    </location>
</feature>
<feature type="transmembrane region" description="Helical" evidence="6">
    <location>
        <begin position="21"/>
        <end position="43"/>
    </location>
</feature>
<evidence type="ECO:0000256" key="2">
    <source>
        <dbReference type="ARBA" id="ARBA00010199"/>
    </source>
</evidence>
<reference evidence="7" key="1">
    <citation type="submission" date="2023-07" db="EMBL/GenBank/DDBJ databases">
        <title>draft genome sequence of fig (Ficus carica).</title>
        <authorList>
            <person name="Takahashi T."/>
            <person name="Nishimura K."/>
        </authorList>
    </citation>
    <scope>NUCLEOTIDE SEQUENCE</scope>
</reference>
<protein>
    <submittedName>
        <fullName evidence="7">Uncharacterized protein</fullName>
    </submittedName>
</protein>
<comment type="similarity">
    <text evidence="2">Belongs to the multi antimicrobial extrusion (MATE) (TC 2.A.66.1) family.</text>
</comment>
<keyword evidence="4 6" id="KW-1133">Transmembrane helix</keyword>
<sequence>MAGALETLCGQSYGAEEYHKFGNYTCCAMISLMIICFPVSLLWTYMDKLLVFAGQDPSISQAAGKYSVCLIPALFGYAVLQSLVRYFQAQSLILPMLVSSCTVLCLHVPLCWALTFKLQLGNAGAALAIGITYWLNVVYLGLYMRYSFACEKTRVRFTKDAFIHIREFIRFAIPSALMLCLEYASFELLVFLSGFLPNAKLEASVLSICLTTTTSIFYIPYGIGAAASTRVSNELGAGNYEATKLAVAVAVVLAAAEAFVGSTALFCMRNVFGYAYSTEKEVVDYVKEMVPLLCVSIGLDSLVGVLSGIARGSGRQDIAAYVNLGAYYAVGLPLAALLGFFFKLRGKGLWIGIMTGTALQALFLSLITALTNWQKQAEKARERVFEPNDQTQKENTKLLMNCSVSV</sequence>
<dbReference type="Proteomes" id="UP001187192">
    <property type="component" value="Unassembled WGS sequence"/>
</dbReference>
<evidence type="ECO:0000256" key="4">
    <source>
        <dbReference type="ARBA" id="ARBA00022989"/>
    </source>
</evidence>
<evidence type="ECO:0000313" key="8">
    <source>
        <dbReference type="Proteomes" id="UP001187192"/>
    </source>
</evidence>
<accession>A0AA87Z2E4</accession>
<evidence type="ECO:0000256" key="6">
    <source>
        <dbReference type="SAM" id="Phobius"/>
    </source>
</evidence>
<feature type="transmembrane region" description="Helical" evidence="6">
    <location>
        <begin position="289"/>
        <end position="309"/>
    </location>
</feature>
<dbReference type="GO" id="GO:0015297">
    <property type="term" value="F:antiporter activity"/>
    <property type="evidence" value="ECO:0007669"/>
    <property type="project" value="InterPro"/>
</dbReference>
<dbReference type="CDD" id="cd13132">
    <property type="entry name" value="MATE_eukaryotic"/>
    <property type="match status" value="1"/>
</dbReference>
<keyword evidence="8" id="KW-1185">Reference proteome</keyword>
<keyword evidence="3 6" id="KW-0812">Transmembrane</keyword>
<dbReference type="InterPro" id="IPR002528">
    <property type="entry name" value="MATE_fam"/>
</dbReference>
<organism evidence="7 8">
    <name type="scientific">Ficus carica</name>
    <name type="common">Common fig</name>
    <dbReference type="NCBI Taxonomy" id="3494"/>
    <lineage>
        <taxon>Eukaryota</taxon>
        <taxon>Viridiplantae</taxon>
        <taxon>Streptophyta</taxon>
        <taxon>Embryophyta</taxon>
        <taxon>Tracheophyta</taxon>
        <taxon>Spermatophyta</taxon>
        <taxon>Magnoliopsida</taxon>
        <taxon>eudicotyledons</taxon>
        <taxon>Gunneridae</taxon>
        <taxon>Pentapetalae</taxon>
        <taxon>rosids</taxon>
        <taxon>fabids</taxon>
        <taxon>Rosales</taxon>
        <taxon>Moraceae</taxon>
        <taxon>Ficeae</taxon>
        <taxon>Ficus</taxon>
    </lineage>
</organism>
<evidence type="ECO:0000256" key="3">
    <source>
        <dbReference type="ARBA" id="ARBA00022692"/>
    </source>
</evidence>
<feature type="transmembrane region" description="Helical" evidence="6">
    <location>
        <begin position="63"/>
        <end position="80"/>
    </location>
</feature>
<feature type="transmembrane region" description="Helical" evidence="6">
    <location>
        <begin position="204"/>
        <end position="224"/>
    </location>
</feature>
<evidence type="ECO:0000313" key="7">
    <source>
        <dbReference type="EMBL" id="GMN28237.1"/>
    </source>
</evidence>
<feature type="transmembrane region" description="Helical" evidence="6">
    <location>
        <begin position="245"/>
        <end position="266"/>
    </location>
</feature>
<comment type="subcellular location">
    <subcellularLocation>
        <location evidence="1">Membrane</location>
        <topology evidence="1">Multi-pass membrane protein</topology>
    </subcellularLocation>
</comment>
<feature type="transmembrane region" description="Helical" evidence="6">
    <location>
        <begin position="92"/>
        <end position="115"/>
    </location>
</feature>
<feature type="transmembrane region" description="Helical" evidence="6">
    <location>
        <begin position="127"/>
        <end position="148"/>
    </location>
</feature>
<evidence type="ECO:0000256" key="5">
    <source>
        <dbReference type="ARBA" id="ARBA00023136"/>
    </source>
</evidence>
<gene>
    <name evidence="7" type="ORF">TIFTF001_001970</name>
</gene>
<feature type="transmembrane region" description="Helical" evidence="6">
    <location>
        <begin position="321"/>
        <end position="342"/>
    </location>
</feature>
<feature type="transmembrane region" description="Helical" evidence="6">
    <location>
        <begin position="168"/>
        <end position="192"/>
    </location>
</feature>
<dbReference type="GO" id="GO:1990961">
    <property type="term" value="P:xenobiotic detoxification by transmembrane export across the plasma membrane"/>
    <property type="evidence" value="ECO:0007669"/>
    <property type="project" value="InterPro"/>
</dbReference>
<dbReference type="Pfam" id="PF01554">
    <property type="entry name" value="MatE"/>
    <property type="match status" value="2"/>
</dbReference>
<dbReference type="GO" id="GO:0042910">
    <property type="term" value="F:xenobiotic transmembrane transporter activity"/>
    <property type="evidence" value="ECO:0007669"/>
    <property type="project" value="InterPro"/>
</dbReference>
<dbReference type="GO" id="GO:0016020">
    <property type="term" value="C:membrane"/>
    <property type="evidence" value="ECO:0007669"/>
    <property type="project" value="UniProtKB-SubCell"/>
</dbReference>
<dbReference type="InterPro" id="IPR045069">
    <property type="entry name" value="MATE_euk"/>
</dbReference>
<proteinExistence type="inferred from homology"/>
<evidence type="ECO:0000256" key="1">
    <source>
        <dbReference type="ARBA" id="ARBA00004141"/>
    </source>
</evidence>
<dbReference type="EMBL" id="BTGU01000002">
    <property type="protein sequence ID" value="GMN28237.1"/>
    <property type="molecule type" value="Genomic_DNA"/>
</dbReference>
<dbReference type="PANTHER" id="PTHR11206">
    <property type="entry name" value="MULTIDRUG RESISTANCE PROTEIN"/>
    <property type="match status" value="1"/>
</dbReference>